<dbReference type="Proteomes" id="UP000280935">
    <property type="component" value="Unassembled WGS sequence"/>
</dbReference>
<protein>
    <recommendedName>
        <fullName evidence="3">Glycosyltransferase</fullName>
    </recommendedName>
</protein>
<dbReference type="EMBL" id="RQYT01000030">
    <property type="protein sequence ID" value="RRD48797.1"/>
    <property type="molecule type" value="Genomic_DNA"/>
</dbReference>
<dbReference type="OrthoDB" id="3335961at2"/>
<organism evidence="1 2">
    <name type="scientific">Arachnia propionica</name>
    <dbReference type="NCBI Taxonomy" id="1750"/>
    <lineage>
        <taxon>Bacteria</taxon>
        <taxon>Bacillati</taxon>
        <taxon>Actinomycetota</taxon>
        <taxon>Actinomycetes</taxon>
        <taxon>Propionibacteriales</taxon>
        <taxon>Propionibacteriaceae</taxon>
        <taxon>Arachnia</taxon>
    </lineage>
</organism>
<accession>A0A3P1WSQ9</accession>
<evidence type="ECO:0008006" key="3">
    <source>
        <dbReference type="Google" id="ProtNLM"/>
    </source>
</evidence>
<dbReference type="Gene3D" id="3.40.50.2000">
    <property type="entry name" value="Glycogen Phosphorylase B"/>
    <property type="match status" value="1"/>
</dbReference>
<evidence type="ECO:0000313" key="2">
    <source>
        <dbReference type="Proteomes" id="UP000280935"/>
    </source>
</evidence>
<gene>
    <name evidence="1" type="ORF">EII35_11365</name>
</gene>
<sequence>MTQAVAIGPSNYAGQATAWARAVSQQLGIEAWSFSGVPLRGGGFDFDVDKVFSRIGFRFSLGWKARARRLFDGVGHIALDGFKTFARWDRHAELPEDANRLADMGYTMALIAHGSDVRDPLAHLARDDWSYFSVGDEKWRSTMIRQTERNRAFAKECGWPVFYSTPDMAFDLPDATWLPVVVDIDAWVSTTPLLERERPVVVHIPSQRTPPIKGTQFIDPVLRELHEEGIIEYVAPAGMTHHELQRLVKESDVVVDQLLFGSYGVAAVEAMAAGRVTVGRMNDAVKGRMSECPTFLEATPETLREVVASIRDRRDELRRVAERNLEYVRTWHDGRVSAARLEPWIRS</sequence>
<dbReference type="SUPFAM" id="SSF53756">
    <property type="entry name" value="UDP-Glycosyltransferase/glycogen phosphorylase"/>
    <property type="match status" value="1"/>
</dbReference>
<dbReference type="RefSeq" id="WP_125228586.1">
    <property type="nucleotide sequence ID" value="NZ_RQYT01000030.1"/>
</dbReference>
<dbReference type="AlphaFoldDB" id="A0A3P1WSQ9"/>
<comment type="caution">
    <text evidence="1">The sequence shown here is derived from an EMBL/GenBank/DDBJ whole genome shotgun (WGS) entry which is preliminary data.</text>
</comment>
<proteinExistence type="predicted"/>
<name>A0A3P1WSQ9_9ACTN</name>
<evidence type="ECO:0000313" key="1">
    <source>
        <dbReference type="EMBL" id="RRD48797.1"/>
    </source>
</evidence>
<reference evidence="1 2" key="1">
    <citation type="submission" date="2018-11" db="EMBL/GenBank/DDBJ databases">
        <title>Genomes From Bacteria Associated with the Canine Oral Cavity: a Test Case for Automated Genome-Based Taxonomic Assignment.</title>
        <authorList>
            <person name="Coil D.A."/>
            <person name="Jospin G."/>
            <person name="Darling A.E."/>
            <person name="Wallis C."/>
            <person name="Davis I.J."/>
            <person name="Harris S."/>
            <person name="Eisen J.A."/>
            <person name="Holcombe L.J."/>
            <person name="O'Flynn C."/>
        </authorList>
    </citation>
    <scope>NUCLEOTIDE SEQUENCE [LARGE SCALE GENOMIC DNA]</scope>
    <source>
        <strain evidence="1 2">OH2822_COT-296</strain>
    </source>
</reference>